<evidence type="ECO:0000313" key="5">
    <source>
        <dbReference type="Proteomes" id="UP001066276"/>
    </source>
</evidence>
<dbReference type="SUPFAM" id="SSF55550">
    <property type="entry name" value="SH2 domain"/>
    <property type="match status" value="1"/>
</dbReference>
<dbReference type="AlphaFoldDB" id="A0AAV7QPS6"/>
<dbReference type="SUPFAM" id="SSF50729">
    <property type="entry name" value="PH domain-like"/>
    <property type="match status" value="1"/>
</dbReference>
<dbReference type="PANTHER" id="PTHR15832:SF3">
    <property type="entry name" value="SH2 DOMAIN-CONTAINING PROTEIN 5"/>
    <property type="match status" value="1"/>
</dbReference>
<keyword evidence="1 2" id="KW-0727">SH2 domain</keyword>
<dbReference type="Proteomes" id="UP001066276">
    <property type="component" value="Chromosome 6"/>
</dbReference>
<dbReference type="Gene3D" id="3.30.505.10">
    <property type="entry name" value="SH2 domain"/>
    <property type="match status" value="1"/>
</dbReference>
<evidence type="ECO:0000259" key="3">
    <source>
        <dbReference type="PROSITE" id="PS50001"/>
    </source>
</evidence>
<dbReference type="PROSITE" id="PS50001">
    <property type="entry name" value="SH2"/>
    <property type="match status" value="1"/>
</dbReference>
<evidence type="ECO:0000313" key="4">
    <source>
        <dbReference type="EMBL" id="KAJ1142133.1"/>
    </source>
</evidence>
<dbReference type="Pfam" id="PF00017">
    <property type="entry name" value="SH2"/>
    <property type="match status" value="1"/>
</dbReference>
<dbReference type="InterPro" id="IPR000980">
    <property type="entry name" value="SH2"/>
</dbReference>
<dbReference type="InterPro" id="IPR036860">
    <property type="entry name" value="SH2_dom_sf"/>
</dbReference>
<reference evidence="4" key="1">
    <citation type="journal article" date="2022" name="bioRxiv">
        <title>Sequencing and chromosome-scale assembly of the giantPleurodeles waltlgenome.</title>
        <authorList>
            <person name="Brown T."/>
            <person name="Elewa A."/>
            <person name="Iarovenko S."/>
            <person name="Subramanian E."/>
            <person name="Araus A.J."/>
            <person name="Petzold A."/>
            <person name="Susuki M."/>
            <person name="Suzuki K.-i.T."/>
            <person name="Hayashi T."/>
            <person name="Toyoda A."/>
            <person name="Oliveira C."/>
            <person name="Osipova E."/>
            <person name="Leigh N.D."/>
            <person name="Simon A."/>
            <person name="Yun M.H."/>
        </authorList>
    </citation>
    <scope>NUCLEOTIDE SEQUENCE</scope>
    <source>
        <strain evidence="4">20211129_DDA</strain>
        <tissue evidence="4">Liver</tissue>
    </source>
</reference>
<dbReference type="GO" id="GO:0014069">
    <property type="term" value="C:postsynaptic density"/>
    <property type="evidence" value="ECO:0007669"/>
    <property type="project" value="TreeGrafter"/>
</dbReference>
<comment type="caution">
    <text evidence="4">The sequence shown here is derived from an EMBL/GenBank/DDBJ whole genome shotgun (WGS) entry which is preliminary data.</text>
</comment>
<keyword evidence="5" id="KW-1185">Reference proteome</keyword>
<dbReference type="Gene3D" id="2.30.29.30">
    <property type="entry name" value="Pleckstrin-homology domain (PH domain)/Phosphotyrosine-binding domain (PTB)"/>
    <property type="match status" value="1"/>
</dbReference>
<dbReference type="EMBL" id="JANPWB010000010">
    <property type="protein sequence ID" value="KAJ1142133.1"/>
    <property type="molecule type" value="Genomic_DNA"/>
</dbReference>
<evidence type="ECO:0000256" key="1">
    <source>
        <dbReference type="ARBA" id="ARBA00022999"/>
    </source>
</evidence>
<evidence type="ECO:0000256" key="2">
    <source>
        <dbReference type="PROSITE-ProRule" id="PRU00191"/>
    </source>
</evidence>
<feature type="domain" description="SH2" evidence="3">
    <location>
        <begin position="223"/>
        <end position="319"/>
    </location>
</feature>
<dbReference type="PANTHER" id="PTHR15832">
    <property type="entry name" value="SHC (SRC HOMOLOGY DOMAIN C-TERMINAL) ADAPTOR HOMOLOG"/>
    <property type="match status" value="1"/>
</dbReference>
<name>A0AAV7QPS6_PLEWA</name>
<sequence>MYSAAGETLLMAHALKRIFCTTCRPADRQFAFVARNPQSPPQEIFCHLFIGSQPSEVQVMNLLLCRTFQLHYLSTHREEQEKTLKKLPKVEPFKAPVIVREPLDPETISPNVNALISFRRLPFTGDVNHFEIKEEKTERYSRNSTSDSAQENPFGSLNLVRKKAIRSKVLRSGAYRCHSFETQQHYDGDVYRPSWVTPAVGACSCGSTAHLPESEAALSEAVWSFAGIRRDSGILLLGKDAIGAFLMQAVSGSTNKWTLTIRTQCGVVPYQILQTSHGTYCFEHLNEEFASLASLVAHHSGKESGLFQCLVSGRLNPSYEDQDLLGWSWTQRTNLQDKQKIIQEQVAPTELAS</sequence>
<protein>
    <recommendedName>
        <fullName evidence="3">SH2 domain-containing protein</fullName>
    </recommendedName>
</protein>
<accession>A0AAV7QPS6</accession>
<dbReference type="InterPro" id="IPR011993">
    <property type="entry name" value="PH-like_dom_sf"/>
</dbReference>
<gene>
    <name evidence="4" type="ORF">NDU88_008460</name>
</gene>
<proteinExistence type="predicted"/>
<organism evidence="4 5">
    <name type="scientific">Pleurodeles waltl</name>
    <name type="common">Iberian ribbed newt</name>
    <dbReference type="NCBI Taxonomy" id="8319"/>
    <lineage>
        <taxon>Eukaryota</taxon>
        <taxon>Metazoa</taxon>
        <taxon>Chordata</taxon>
        <taxon>Craniata</taxon>
        <taxon>Vertebrata</taxon>
        <taxon>Euteleostomi</taxon>
        <taxon>Amphibia</taxon>
        <taxon>Batrachia</taxon>
        <taxon>Caudata</taxon>
        <taxon>Salamandroidea</taxon>
        <taxon>Salamandridae</taxon>
        <taxon>Pleurodelinae</taxon>
        <taxon>Pleurodeles</taxon>
    </lineage>
</organism>